<protein>
    <submittedName>
        <fullName evidence="2">DUF3829 domain-containing protein</fullName>
    </submittedName>
</protein>
<dbReference type="Proteomes" id="UP001234798">
    <property type="component" value="Chromosome"/>
</dbReference>
<sequence>MFLPRILGLSLVLSAGVMLAGCGDDDAKSQAAPAAAAAAKSSSAQAEITKYNSYVDAANSITSSFGEMLGKYEQYALPELKSGEPLKSFAVQTDGHVDRVKARLDKALEQDVAIAELDGPAKAFSEALGTLAPLSRELANYASSRAYMADNGALAREKSPAYVAALTEAAKTEAAFFRGMSEKDLANVKATFTAAEKDTFNYYRAGLVYYGKASLAEADGIFEGTGLGERQAAFKQALDSMNEMALGYDKTGPKSDLSGCSSHINGYLAAGRTVLEHSADGTYGKPKGFALTSTMDSDGSRLRQNFSNMITTFNQRRC</sequence>
<dbReference type="RefSeq" id="WP_306941509.1">
    <property type="nucleotide sequence ID" value="NZ_CP132976.1"/>
</dbReference>
<organism evidence="2 3">
    <name type="scientific">Achromobacter seleniivolatilans</name>
    <dbReference type="NCBI Taxonomy" id="3047478"/>
    <lineage>
        <taxon>Bacteria</taxon>
        <taxon>Pseudomonadati</taxon>
        <taxon>Pseudomonadota</taxon>
        <taxon>Betaproteobacteria</taxon>
        <taxon>Burkholderiales</taxon>
        <taxon>Alcaligenaceae</taxon>
        <taxon>Achromobacter</taxon>
    </lineage>
</organism>
<keyword evidence="1" id="KW-0732">Signal</keyword>
<dbReference type="InterPro" id="IPR024291">
    <property type="entry name" value="DUF3829"/>
</dbReference>
<reference evidence="2 3" key="1">
    <citation type="submission" date="2023-08" db="EMBL/GenBank/DDBJ databases">
        <title>Achromobacter seleniivolatilans sp. nov., isolated from seleniferous soil.</title>
        <authorList>
            <person name="Zhang S."/>
            <person name="Li K."/>
            <person name="Peng J."/>
            <person name="Zhao Q."/>
            <person name="Wang H."/>
            <person name="Guo Y."/>
        </authorList>
    </citation>
    <scope>NUCLEOTIDE SEQUENCE [LARGE SCALE GENOMIC DNA]</scope>
    <source>
        <strain evidence="2 3">R39</strain>
    </source>
</reference>
<dbReference type="PROSITE" id="PS51257">
    <property type="entry name" value="PROKAR_LIPOPROTEIN"/>
    <property type="match status" value="1"/>
</dbReference>
<gene>
    <name evidence="2" type="ORF">RAS12_22380</name>
</gene>
<accession>A0ABY9LX65</accession>
<dbReference type="EMBL" id="CP132976">
    <property type="protein sequence ID" value="WMD19342.1"/>
    <property type="molecule type" value="Genomic_DNA"/>
</dbReference>
<dbReference type="Pfam" id="PF12889">
    <property type="entry name" value="DUF3829"/>
    <property type="match status" value="1"/>
</dbReference>
<evidence type="ECO:0000256" key="1">
    <source>
        <dbReference type="SAM" id="SignalP"/>
    </source>
</evidence>
<evidence type="ECO:0000313" key="2">
    <source>
        <dbReference type="EMBL" id="WMD19342.1"/>
    </source>
</evidence>
<evidence type="ECO:0000313" key="3">
    <source>
        <dbReference type="Proteomes" id="UP001234798"/>
    </source>
</evidence>
<proteinExistence type="predicted"/>
<feature type="chain" id="PRO_5046999064" evidence="1">
    <location>
        <begin position="21"/>
        <end position="318"/>
    </location>
</feature>
<name>A0ABY9LX65_9BURK</name>
<feature type="signal peptide" evidence="1">
    <location>
        <begin position="1"/>
        <end position="20"/>
    </location>
</feature>
<keyword evidence="3" id="KW-1185">Reference proteome</keyword>